<sequence length="380" mass="42695">MLAVVVDDYGCRLAGVHNYHIICPWMWVADFGPNSLSMLSAVDWPSSMSLPSIPKRATSAGLVVDLASTIKTRWRPLRPLMLRGCDQRRGKGMKAKIPEDAAQGYGYTQLNWSPYSEPVLSKRVKALSDALNIGTYYDVKAVKGQDLANAPFMVSTATKHCYTRQSVMKYFGVGEHPLTDMFLHHYTSKKHRPLWLFVYNGDADLRPVVKTVCVNRLREAVHKALKANGYGQWGDRLPGFDDTSVLHGTIHVRISHGKEFIQMGDQEIHDALDKLMKKHIIKQLQVPQWPMQAQSRRVRVGEQSAQNRGYSDQPQQRGSGQPSAGSYRNTRETVPTDMRAGNRVSEPRAKDGIIKGDGSSSRVQQLAERFRTRHQNPGSK</sequence>
<dbReference type="AlphaFoldDB" id="A0AAJ0MPM6"/>
<accession>A0AAJ0MPM6</accession>
<organism evidence="2 3">
    <name type="scientific">Neurospora hispaniola</name>
    <dbReference type="NCBI Taxonomy" id="588809"/>
    <lineage>
        <taxon>Eukaryota</taxon>
        <taxon>Fungi</taxon>
        <taxon>Dikarya</taxon>
        <taxon>Ascomycota</taxon>
        <taxon>Pezizomycotina</taxon>
        <taxon>Sordariomycetes</taxon>
        <taxon>Sordariomycetidae</taxon>
        <taxon>Sordariales</taxon>
        <taxon>Sordariaceae</taxon>
        <taxon>Neurospora</taxon>
    </lineage>
</organism>
<feature type="compositionally biased region" description="Polar residues" evidence="1">
    <location>
        <begin position="303"/>
        <end position="328"/>
    </location>
</feature>
<name>A0AAJ0MPM6_9PEZI</name>
<dbReference type="EMBL" id="JAULSX010000006">
    <property type="protein sequence ID" value="KAK3489450.1"/>
    <property type="molecule type" value="Genomic_DNA"/>
</dbReference>
<proteinExistence type="predicted"/>
<dbReference type="Proteomes" id="UP001285908">
    <property type="component" value="Unassembled WGS sequence"/>
</dbReference>
<reference evidence="2 3" key="1">
    <citation type="journal article" date="2023" name="Mol. Phylogenet. Evol.">
        <title>Genome-scale phylogeny and comparative genomics of the fungal order Sordariales.</title>
        <authorList>
            <person name="Hensen N."/>
            <person name="Bonometti L."/>
            <person name="Westerberg I."/>
            <person name="Brannstrom I.O."/>
            <person name="Guillou S."/>
            <person name="Cros-Aarteil S."/>
            <person name="Calhoun S."/>
            <person name="Haridas S."/>
            <person name="Kuo A."/>
            <person name="Mondo S."/>
            <person name="Pangilinan J."/>
            <person name="Riley R."/>
            <person name="LaButti K."/>
            <person name="Andreopoulos B."/>
            <person name="Lipzen A."/>
            <person name="Chen C."/>
            <person name="Yan M."/>
            <person name="Daum C."/>
            <person name="Ng V."/>
            <person name="Clum A."/>
            <person name="Steindorff A."/>
            <person name="Ohm R.A."/>
            <person name="Martin F."/>
            <person name="Silar P."/>
            <person name="Natvig D.O."/>
            <person name="Lalanne C."/>
            <person name="Gautier V."/>
            <person name="Ament-Velasquez S.L."/>
            <person name="Kruys A."/>
            <person name="Hutchinson M.I."/>
            <person name="Powell A.J."/>
            <person name="Barry K."/>
            <person name="Miller A.N."/>
            <person name="Grigoriev I.V."/>
            <person name="Debuchy R."/>
            <person name="Gladieux P."/>
            <person name="Hiltunen Thoren M."/>
            <person name="Johannesson H."/>
        </authorList>
    </citation>
    <scope>NUCLEOTIDE SEQUENCE [LARGE SCALE GENOMIC DNA]</scope>
    <source>
        <strain evidence="2 3">FGSC 10403</strain>
    </source>
</reference>
<dbReference type="GeneID" id="87876742"/>
<comment type="caution">
    <text evidence="2">The sequence shown here is derived from an EMBL/GenBank/DDBJ whole genome shotgun (WGS) entry which is preliminary data.</text>
</comment>
<keyword evidence="3" id="KW-1185">Reference proteome</keyword>
<feature type="region of interest" description="Disordered" evidence="1">
    <location>
        <begin position="291"/>
        <end position="380"/>
    </location>
</feature>
<evidence type="ECO:0000313" key="2">
    <source>
        <dbReference type="EMBL" id="KAK3489450.1"/>
    </source>
</evidence>
<evidence type="ECO:0000256" key="1">
    <source>
        <dbReference type="SAM" id="MobiDB-lite"/>
    </source>
</evidence>
<protein>
    <submittedName>
        <fullName evidence="2">Uncharacterized protein</fullName>
    </submittedName>
</protein>
<feature type="compositionally biased region" description="Basic and acidic residues" evidence="1">
    <location>
        <begin position="345"/>
        <end position="354"/>
    </location>
</feature>
<gene>
    <name evidence="2" type="ORF">B0T23DRAFT_406620</name>
</gene>
<dbReference type="RefSeq" id="XP_062691157.1">
    <property type="nucleotide sequence ID" value="XM_062839120.1"/>
</dbReference>
<evidence type="ECO:0000313" key="3">
    <source>
        <dbReference type="Proteomes" id="UP001285908"/>
    </source>
</evidence>